<evidence type="ECO:0000313" key="2">
    <source>
        <dbReference type="WBParaSite" id="nRc.2.0.1.t43804-RA"/>
    </source>
</evidence>
<protein>
    <submittedName>
        <fullName evidence="2">Uncharacterized protein</fullName>
    </submittedName>
</protein>
<name>A0A915KZB5_ROMCU</name>
<keyword evidence="1" id="KW-1185">Reference proteome</keyword>
<accession>A0A915KZB5</accession>
<sequence length="212" mass="24961">MKDKSKTRLAEISPEAMNLKVLIMELLFLWADAFKISWCQLRSLEFHQLMDVDVLNIEVVRYATLDGRGSLLCFLAHLRYGLAQDIQNCFQLFAHNTIELELIADLARRFRETFENKDREGEWKGVYETKEISGNTSALYLMMRGEAVATFKLAEEQAPRNFHCLPLLSNSDIEPEPMPRGWYPWIERKVKTPKKKKTYNEVWRTYKRFGFI</sequence>
<evidence type="ECO:0000313" key="1">
    <source>
        <dbReference type="Proteomes" id="UP000887565"/>
    </source>
</evidence>
<dbReference type="WBParaSite" id="nRc.2.0.1.t43804-RA">
    <property type="protein sequence ID" value="nRc.2.0.1.t43804-RA"/>
    <property type="gene ID" value="nRc.2.0.1.g43804"/>
</dbReference>
<dbReference type="Proteomes" id="UP000887565">
    <property type="component" value="Unplaced"/>
</dbReference>
<organism evidence="1 2">
    <name type="scientific">Romanomermis culicivorax</name>
    <name type="common">Nematode worm</name>
    <dbReference type="NCBI Taxonomy" id="13658"/>
    <lineage>
        <taxon>Eukaryota</taxon>
        <taxon>Metazoa</taxon>
        <taxon>Ecdysozoa</taxon>
        <taxon>Nematoda</taxon>
        <taxon>Enoplea</taxon>
        <taxon>Dorylaimia</taxon>
        <taxon>Mermithida</taxon>
        <taxon>Mermithoidea</taxon>
        <taxon>Mermithidae</taxon>
        <taxon>Romanomermis</taxon>
    </lineage>
</organism>
<dbReference type="AlphaFoldDB" id="A0A915KZB5"/>
<proteinExistence type="predicted"/>
<reference evidence="2" key="1">
    <citation type="submission" date="2022-11" db="UniProtKB">
        <authorList>
            <consortium name="WormBaseParasite"/>
        </authorList>
    </citation>
    <scope>IDENTIFICATION</scope>
</reference>